<keyword evidence="2" id="KW-0472">Membrane</keyword>
<feature type="transmembrane region" description="Helical" evidence="2">
    <location>
        <begin position="14"/>
        <end position="35"/>
    </location>
</feature>
<reference evidence="3 4" key="1">
    <citation type="submission" date="2019-03" db="EMBL/GenBank/DDBJ databases">
        <title>Genomics of glacier-inhabiting Cryobacterium strains.</title>
        <authorList>
            <person name="Liu Q."/>
            <person name="Xin Y.-H."/>
        </authorList>
    </citation>
    <scope>NUCLEOTIDE SEQUENCE [LARGE SCALE GENOMIC DNA]</scope>
    <source>
        <strain evidence="3 4">Sr47</strain>
    </source>
</reference>
<accession>A0A4R8UGR7</accession>
<sequence length="237" mass="24811">MDLAELLRAVGRRWYVLVLGLLTIAGLVFLTLRFVPVTYDAKSSILLLPPASAAEKSGNPFLDLGGLDLVAGVLGKSLTDSESVRSIIPGDSKGEYTVQKDASVSGSVLEVAASGASPREAFATLDAVLALATERLDQLQTAAGAQANAHVRLMVITNNTIAEANIASLVRALIVVVGGGLALTLLLTVTIDSAVRRRRAKKVERQHRQALARPPAPPAPPPGRSESAEPALVGERE</sequence>
<evidence type="ECO:0008006" key="5">
    <source>
        <dbReference type="Google" id="ProtNLM"/>
    </source>
</evidence>
<feature type="compositionally biased region" description="Basic residues" evidence="1">
    <location>
        <begin position="200"/>
        <end position="210"/>
    </location>
</feature>
<dbReference type="OrthoDB" id="3695950at2"/>
<keyword evidence="2" id="KW-1133">Transmembrane helix</keyword>
<keyword evidence="2" id="KW-0812">Transmembrane</keyword>
<comment type="caution">
    <text evidence="3">The sequence shown here is derived from an EMBL/GenBank/DDBJ whole genome shotgun (WGS) entry which is preliminary data.</text>
</comment>
<evidence type="ECO:0000313" key="3">
    <source>
        <dbReference type="EMBL" id="TFB51739.1"/>
    </source>
</evidence>
<evidence type="ECO:0000256" key="1">
    <source>
        <dbReference type="SAM" id="MobiDB-lite"/>
    </source>
</evidence>
<evidence type="ECO:0000256" key="2">
    <source>
        <dbReference type="SAM" id="Phobius"/>
    </source>
</evidence>
<gene>
    <name evidence="3" type="ORF">E3O23_07860</name>
</gene>
<dbReference type="RefSeq" id="WP_134489824.1">
    <property type="nucleotide sequence ID" value="NZ_SOEZ01000039.1"/>
</dbReference>
<feature type="region of interest" description="Disordered" evidence="1">
    <location>
        <begin position="200"/>
        <end position="237"/>
    </location>
</feature>
<protein>
    <recommendedName>
        <fullName evidence="5">Polysaccharide chain length determinant N-terminal domain-containing protein</fullName>
    </recommendedName>
</protein>
<feature type="transmembrane region" description="Helical" evidence="2">
    <location>
        <begin position="172"/>
        <end position="195"/>
    </location>
</feature>
<dbReference type="EMBL" id="SOEZ01000039">
    <property type="protein sequence ID" value="TFB51739.1"/>
    <property type="molecule type" value="Genomic_DNA"/>
</dbReference>
<feature type="compositionally biased region" description="Pro residues" evidence="1">
    <location>
        <begin position="214"/>
        <end position="223"/>
    </location>
</feature>
<proteinExistence type="predicted"/>
<organism evidence="3 4">
    <name type="scientific">Cryobacterium tagatosivorans</name>
    <dbReference type="NCBI Taxonomy" id="1259199"/>
    <lineage>
        <taxon>Bacteria</taxon>
        <taxon>Bacillati</taxon>
        <taxon>Actinomycetota</taxon>
        <taxon>Actinomycetes</taxon>
        <taxon>Micrococcales</taxon>
        <taxon>Microbacteriaceae</taxon>
        <taxon>Cryobacterium</taxon>
    </lineage>
</organism>
<keyword evidence="4" id="KW-1185">Reference proteome</keyword>
<evidence type="ECO:0000313" key="4">
    <source>
        <dbReference type="Proteomes" id="UP000297866"/>
    </source>
</evidence>
<dbReference type="Proteomes" id="UP000297866">
    <property type="component" value="Unassembled WGS sequence"/>
</dbReference>
<name>A0A4R8UGR7_9MICO</name>
<dbReference type="AlphaFoldDB" id="A0A4R8UGR7"/>